<dbReference type="AlphaFoldDB" id="A0A1P9WVU6"/>
<sequence>MIDVFRITTGPYANDLSGTGAKLVGGRWNRPGISVLYTSSSRALATLEVLVHAPIFAVPKDYFVLTIRLPEDSMQTVPADHLPDGWDATQPPESIKDITEEWIREGRFLVLKVPSAIVLHEYNYLVNPAHPRALEVYTLDKQPYRFDPRLMR</sequence>
<evidence type="ECO:0000313" key="3">
    <source>
        <dbReference type="Proteomes" id="UP000187941"/>
    </source>
</evidence>
<protein>
    <recommendedName>
        <fullName evidence="1">RES domain-containing protein</fullName>
    </recommendedName>
</protein>
<reference evidence="2 3" key="1">
    <citation type="submission" date="2016-01" db="EMBL/GenBank/DDBJ databases">
        <authorList>
            <person name="Oliw E.H."/>
        </authorList>
    </citation>
    <scope>NUCLEOTIDE SEQUENCE [LARGE SCALE GENOMIC DNA]</scope>
    <source>
        <strain evidence="2 3">DY10</strain>
    </source>
</reference>
<dbReference type="STRING" id="1178516.AWR27_09355"/>
<gene>
    <name evidence="2" type="ORF">AWR27_09355</name>
</gene>
<name>A0A1P9WVU6_9BACT</name>
<feature type="domain" description="RES" evidence="1">
    <location>
        <begin position="15"/>
        <end position="140"/>
    </location>
</feature>
<dbReference type="KEGG" id="smon:AWR27_09355"/>
<dbReference type="SMART" id="SM00953">
    <property type="entry name" value="RES"/>
    <property type="match status" value="1"/>
</dbReference>
<dbReference type="Pfam" id="PF08808">
    <property type="entry name" value="RES"/>
    <property type="match status" value="1"/>
</dbReference>
<evidence type="ECO:0000259" key="1">
    <source>
        <dbReference type="SMART" id="SM00953"/>
    </source>
</evidence>
<evidence type="ECO:0000313" key="2">
    <source>
        <dbReference type="EMBL" id="AQG79507.1"/>
    </source>
</evidence>
<dbReference type="OrthoDB" id="9789501at2"/>
<dbReference type="InterPro" id="IPR014914">
    <property type="entry name" value="RES_dom"/>
</dbReference>
<dbReference type="Proteomes" id="UP000187941">
    <property type="component" value="Chromosome"/>
</dbReference>
<dbReference type="RefSeq" id="WP_083732803.1">
    <property type="nucleotide sequence ID" value="NZ_CP014263.1"/>
</dbReference>
<keyword evidence="3" id="KW-1185">Reference proteome</keyword>
<dbReference type="EMBL" id="CP014263">
    <property type="protein sequence ID" value="AQG79507.1"/>
    <property type="molecule type" value="Genomic_DNA"/>
</dbReference>
<accession>A0A1P9WVU6</accession>
<proteinExistence type="predicted"/>
<organism evidence="2 3">
    <name type="scientific">Spirosoma montaniterrae</name>
    <dbReference type="NCBI Taxonomy" id="1178516"/>
    <lineage>
        <taxon>Bacteria</taxon>
        <taxon>Pseudomonadati</taxon>
        <taxon>Bacteroidota</taxon>
        <taxon>Cytophagia</taxon>
        <taxon>Cytophagales</taxon>
        <taxon>Cytophagaceae</taxon>
        <taxon>Spirosoma</taxon>
    </lineage>
</organism>